<proteinExistence type="predicted"/>
<evidence type="ECO:0000313" key="1">
    <source>
        <dbReference type="EMBL" id="EFM00741.1"/>
    </source>
</evidence>
<dbReference type="AlphaFoldDB" id="E0NVW3"/>
<reference evidence="1" key="1">
    <citation type="submission" date="2010-07" db="EMBL/GenBank/DDBJ databases">
        <authorList>
            <person name="Muzny D."/>
            <person name="Qin X."/>
            <person name="Deng J."/>
            <person name="Jiang H."/>
            <person name="Liu Y."/>
            <person name="Qu J."/>
            <person name="Song X.-Z."/>
            <person name="Zhang L."/>
            <person name="Thornton R."/>
            <person name="Coyle M."/>
            <person name="Francisco L."/>
            <person name="Jackson L."/>
            <person name="Javaid M."/>
            <person name="Korchina V."/>
            <person name="Kovar C."/>
            <person name="Mata R."/>
            <person name="Mathew T."/>
            <person name="Ngo R."/>
            <person name="Nguyen L."/>
            <person name="Nguyen N."/>
            <person name="Okwuonu G."/>
            <person name="Ongeri F."/>
            <person name="Pham C."/>
            <person name="Simmons D."/>
            <person name="Wilczek-Boney K."/>
            <person name="Hale W."/>
            <person name="Jakkamsetti A."/>
            <person name="Pham P."/>
            <person name="Ruth R."/>
            <person name="San Lucas F."/>
            <person name="Warren J."/>
            <person name="Zhang J."/>
            <person name="Zhao Z."/>
            <person name="Zhou C."/>
            <person name="Zhu D."/>
            <person name="Lee S."/>
            <person name="Bess C."/>
            <person name="Blankenburg K."/>
            <person name="Forbes L."/>
            <person name="Fu Q."/>
            <person name="Gubbala S."/>
            <person name="Hirani K."/>
            <person name="Jayaseelan J.C."/>
            <person name="Lara F."/>
            <person name="Munidasa M."/>
            <person name="Palculict T."/>
            <person name="Patil S."/>
            <person name="Pu L.-L."/>
            <person name="Saada N."/>
            <person name="Tang L."/>
            <person name="Weissenberger G."/>
            <person name="Zhu Y."/>
            <person name="Hemphill L."/>
            <person name="Shang Y."/>
            <person name="Youmans B."/>
            <person name="Ayvaz T."/>
            <person name="Ross M."/>
            <person name="Santibanez J."/>
            <person name="Aqrawi P."/>
            <person name="Gross S."/>
            <person name="Joshi V."/>
            <person name="Fowler G."/>
            <person name="Nazareth L."/>
            <person name="Reid J."/>
            <person name="Worley K."/>
            <person name="Petrosino J."/>
            <person name="Highlander S."/>
            <person name="Gibbs R."/>
        </authorList>
    </citation>
    <scope>NUCLEOTIDE SEQUENCE [LARGE SCALE GENOMIC DNA]</scope>
    <source>
        <strain evidence="1">DSM 16973</strain>
    </source>
</reference>
<dbReference type="HOGENOM" id="CLU_067772_0_0_10"/>
<dbReference type="BioCyc" id="PMAR862515-HMP:GMOO-2357-MONOMER"/>
<comment type="caution">
    <text evidence="1">The sequence shown here is derived from an EMBL/GenBank/DDBJ whole genome shotgun (WGS) entry which is preliminary data.</text>
</comment>
<protein>
    <submittedName>
        <fullName evidence="1">Uncharacterized protein</fullName>
    </submittedName>
</protein>
<organism evidence="1 2">
    <name type="scientific">Hoylesella marshii DSM 16973 = JCM 13450</name>
    <dbReference type="NCBI Taxonomy" id="862515"/>
    <lineage>
        <taxon>Bacteria</taxon>
        <taxon>Pseudomonadati</taxon>
        <taxon>Bacteroidota</taxon>
        <taxon>Bacteroidia</taxon>
        <taxon>Bacteroidales</taxon>
        <taxon>Prevotellaceae</taxon>
        <taxon>Hoylesella</taxon>
    </lineage>
</organism>
<dbReference type="Proteomes" id="UP000004394">
    <property type="component" value="Unassembled WGS sequence"/>
</dbReference>
<keyword evidence="2" id="KW-1185">Reference proteome</keyword>
<sequence>MKTFILSFLIICGSSYRCPAQTALPADKSSNSGVGAQATSSAMKIYVTNPFYTDSIERMTRTAFLDLSESYAIDEEAPLISPEDFDKDTINISSAQKARLLEAAGILETDTVFIYDFRKDTVYKYTVSELPAIACINIYAMGEGEYHLGDYEYGLDLGRRDVGEGENFTFVGSENPFQTGRIKPIVWKRIARKAFPVKLKPEIIGKGIIGAHDFFEYKDAYRFTYGELDYYLQELKRISEAPIDEEEIMKRYLVVINSKTKKVLFEELYSESEGVTHTPLILEQEDSTAEEYGYMQWTGCLFKGKSAMIYGLYYISFGCPDIQFVDKKDPPITILCDNRH</sequence>
<dbReference type="STRING" id="862515.HMPREF0658_2318"/>
<gene>
    <name evidence="1" type="ORF">HMPREF0658_2318</name>
</gene>
<accession>E0NVW3</accession>
<dbReference type="EMBL" id="AEEI01000069">
    <property type="protein sequence ID" value="EFM00741.1"/>
    <property type="molecule type" value="Genomic_DNA"/>
</dbReference>
<dbReference type="RefSeq" id="WP_006950744.1">
    <property type="nucleotide sequence ID" value="NZ_BAJI01000049.1"/>
</dbReference>
<name>E0NVW3_9BACT</name>
<evidence type="ECO:0000313" key="2">
    <source>
        <dbReference type="Proteomes" id="UP000004394"/>
    </source>
</evidence>
<dbReference type="eggNOG" id="ENOG5031MXF">
    <property type="taxonomic scope" value="Bacteria"/>
</dbReference>
<dbReference type="OrthoDB" id="7069376at2"/>